<keyword evidence="1" id="KW-0805">Transcription regulation</keyword>
<dbReference type="SMART" id="SM00354">
    <property type="entry name" value="HTH_LACI"/>
    <property type="match status" value="1"/>
</dbReference>
<comment type="caution">
    <text evidence="5">The sequence shown here is derived from an EMBL/GenBank/DDBJ whole genome shotgun (WGS) entry which is preliminary data.</text>
</comment>
<evidence type="ECO:0000313" key="6">
    <source>
        <dbReference type="Proteomes" id="UP000529310"/>
    </source>
</evidence>
<keyword evidence="3" id="KW-0804">Transcription</keyword>
<proteinExistence type="predicted"/>
<name>A0A7W4V1S6_9MICO</name>
<sequence>MSTPIRITLARVAEASGVSIATASRALAGRGDLAPATRTRVLTKARDLGYARTPRAGGRPPAAARLFDLVLGSFHHAYADEVTAGARSAAARHGYDLVLTEERDTADDDWPVRIRRRGSAGVVLGIMVPTASQRATLTNAGIPMIVVDPRAEATLPLAHVQTTDEVGAADAATHLAATGATRFLIVGGNPPYRFGRARVSGFMEQIQRERPGARVDTVTASWGAAAAKDATIKLMRDLTPGERLGVFACSDDMAAGVYAAAGVAGRRIPDDVLVVGFDDLRESRWLAPSLTTVRQPIREMAASAVDHLADAAAGNALTATSITLATRLIVRDSTGESSTRS</sequence>
<dbReference type="SUPFAM" id="SSF53822">
    <property type="entry name" value="Periplasmic binding protein-like I"/>
    <property type="match status" value="1"/>
</dbReference>
<evidence type="ECO:0000256" key="1">
    <source>
        <dbReference type="ARBA" id="ARBA00023015"/>
    </source>
</evidence>
<dbReference type="Proteomes" id="UP000529310">
    <property type="component" value="Unassembled WGS sequence"/>
</dbReference>
<dbReference type="Pfam" id="PF00356">
    <property type="entry name" value="LacI"/>
    <property type="match status" value="1"/>
</dbReference>
<dbReference type="Gene3D" id="1.10.260.40">
    <property type="entry name" value="lambda repressor-like DNA-binding domains"/>
    <property type="match status" value="1"/>
</dbReference>
<dbReference type="InterPro" id="IPR028082">
    <property type="entry name" value="Peripla_BP_I"/>
</dbReference>
<feature type="domain" description="HTH lacI-type" evidence="4">
    <location>
        <begin position="7"/>
        <end position="61"/>
    </location>
</feature>
<dbReference type="Gene3D" id="3.40.50.2300">
    <property type="match status" value="2"/>
</dbReference>
<dbReference type="Pfam" id="PF13377">
    <property type="entry name" value="Peripla_BP_3"/>
    <property type="match status" value="1"/>
</dbReference>
<dbReference type="PANTHER" id="PTHR30146">
    <property type="entry name" value="LACI-RELATED TRANSCRIPTIONAL REPRESSOR"/>
    <property type="match status" value="1"/>
</dbReference>
<evidence type="ECO:0000256" key="3">
    <source>
        <dbReference type="ARBA" id="ARBA00023163"/>
    </source>
</evidence>
<dbReference type="GO" id="GO:0000976">
    <property type="term" value="F:transcription cis-regulatory region binding"/>
    <property type="evidence" value="ECO:0007669"/>
    <property type="project" value="TreeGrafter"/>
</dbReference>
<dbReference type="EMBL" id="JACHWQ010000002">
    <property type="protein sequence ID" value="MBB2975302.1"/>
    <property type="molecule type" value="Genomic_DNA"/>
</dbReference>
<accession>A0A7W4V1S6</accession>
<dbReference type="GO" id="GO:0003700">
    <property type="term" value="F:DNA-binding transcription factor activity"/>
    <property type="evidence" value="ECO:0007669"/>
    <property type="project" value="TreeGrafter"/>
</dbReference>
<keyword evidence="6" id="KW-1185">Reference proteome</keyword>
<gene>
    <name evidence="5" type="ORF">FHX49_000868</name>
</gene>
<dbReference type="InterPro" id="IPR046335">
    <property type="entry name" value="LacI/GalR-like_sensor"/>
</dbReference>
<evidence type="ECO:0000256" key="2">
    <source>
        <dbReference type="ARBA" id="ARBA00023125"/>
    </source>
</evidence>
<keyword evidence="2" id="KW-0238">DNA-binding</keyword>
<dbReference type="AlphaFoldDB" id="A0A7W4V1S6"/>
<dbReference type="PANTHER" id="PTHR30146:SF153">
    <property type="entry name" value="LACTOSE OPERON REPRESSOR"/>
    <property type="match status" value="1"/>
</dbReference>
<organism evidence="5 6">
    <name type="scientific">Microbacterium endophyticum</name>
    <dbReference type="NCBI Taxonomy" id="1526412"/>
    <lineage>
        <taxon>Bacteria</taxon>
        <taxon>Bacillati</taxon>
        <taxon>Actinomycetota</taxon>
        <taxon>Actinomycetes</taxon>
        <taxon>Micrococcales</taxon>
        <taxon>Microbacteriaceae</taxon>
        <taxon>Microbacterium</taxon>
    </lineage>
</organism>
<reference evidence="5 6" key="1">
    <citation type="submission" date="2020-08" db="EMBL/GenBank/DDBJ databases">
        <title>Sequencing the genomes of 1000 actinobacteria strains.</title>
        <authorList>
            <person name="Klenk H.-P."/>
        </authorList>
    </citation>
    <scope>NUCLEOTIDE SEQUENCE [LARGE SCALE GENOMIC DNA]</scope>
    <source>
        <strain evidence="5 6">DSM 27099</strain>
    </source>
</reference>
<dbReference type="PROSITE" id="PS50932">
    <property type="entry name" value="HTH_LACI_2"/>
    <property type="match status" value="1"/>
</dbReference>
<dbReference type="SUPFAM" id="SSF47413">
    <property type="entry name" value="lambda repressor-like DNA-binding domains"/>
    <property type="match status" value="1"/>
</dbReference>
<dbReference type="InterPro" id="IPR000843">
    <property type="entry name" value="HTH_LacI"/>
</dbReference>
<protein>
    <submittedName>
        <fullName evidence="5">LacI family transcriptional regulator</fullName>
    </submittedName>
</protein>
<evidence type="ECO:0000313" key="5">
    <source>
        <dbReference type="EMBL" id="MBB2975302.1"/>
    </source>
</evidence>
<dbReference type="InterPro" id="IPR010982">
    <property type="entry name" value="Lambda_DNA-bd_dom_sf"/>
</dbReference>
<dbReference type="RefSeq" id="WP_241246295.1">
    <property type="nucleotide sequence ID" value="NZ_CP049255.1"/>
</dbReference>
<evidence type="ECO:0000259" key="4">
    <source>
        <dbReference type="PROSITE" id="PS50932"/>
    </source>
</evidence>
<dbReference type="CDD" id="cd01392">
    <property type="entry name" value="HTH_LacI"/>
    <property type="match status" value="1"/>
</dbReference>